<accession>A0ABD0Y110</accession>
<evidence type="ECO:0000256" key="1">
    <source>
        <dbReference type="ARBA" id="ARBA00022729"/>
    </source>
</evidence>
<name>A0ABD0Y110_9HEMI</name>
<proteinExistence type="predicted"/>
<comment type="caution">
    <text evidence="2">The sequence shown here is derived from an EMBL/GenBank/DDBJ whole genome shotgun (WGS) entry which is preliminary data.</text>
</comment>
<protein>
    <recommendedName>
        <fullName evidence="4">MD-2-related lipid-recognition domain-containing protein</fullName>
    </recommendedName>
</protein>
<dbReference type="AlphaFoldDB" id="A0ABD0Y110"/>
<sequence>MASKRRNMFHKNKTQETTEKVYNMNGYTVAVLLASFLLAGCRAEIGPFYSMQMRSLTDCENPGTNEMRMVGSKIRKQGKESYIFNSDFILPYGFSNDLGIGVNASIMKRTTWQHLYSGHFSKLCQTMSSWVPAMVTFVTKKLAGRNDCPVKPGNYTIKDAFIKEIKVDALSLAPYGKYMVEFSFTKNSKTIGCKIVNFDLGSV</sequence>
<dbReference type="InterPro" id="IPR036846">
    <property type="entry name" value="GM2-AP_sf"/>
</dbReference>
<evidence type="ECO:0000313" key="3">
    <source>
        <dbReference type="Proteomes" id="UP001558652"/>
    </source>
</evidence>
<evidence type="ECO:0000313" key="2">
    <source>
        <dbReference type="EMBL" id="KAL1117141.1"/>
    </source>
</evidence>
<dbReference type="Gene3D" id="2.70.220.10">
    <property type="entry name" value="Ganglioside GM2 activator"/>
    <property type="match status" value="1"/>
</dbReference>
<organism evidence="2 3">
    <name type="scientific">Ranatra chinensis</name>
    <dbReference type="NCBI Taxonomy" id="642074"/>
    <lineage>
        <taxon>Eukaryota</taxon>
        <taxon>Metazoa</taxon>
        <taxon>Ecdysozoa</taxon>
        <taxon>Arthropoda</taxon>
        <taxon>Hexapoda</taxon>
        <taxon>Insecta</taxon>
        <taxon>Pterygota</taxon>
        <taxon>Neoptera</taxon>
        <taxon>Paraneoptera</taxon>
        <taxon>Hemiptera</taxon>
        <taxon>Heteroptera</taxon>
        <taxon>Panheteroptera</taxon>
        <taxon>Nepomorpha</taxon>
        <taxon>Nepidae</taxon>
        <taxon>Ranatrinae</taxon>
        <taxon>Ranatra</taxon>
    </lineage>
</organism>
<dbReference type="EMBL" id="JBFDAA010000016">
    <property type="protein sequence ID" value="KAL1117141.1"/>
    <property type="molecule type" value="Genomic_DNA"/>
</dbReference>
<evidence type="ECO:0008006" key="4">
    <source>
        <dbReference type="Google" id="ProtNLM"/>
    </source>
</evidence>
<dbReference type="Proteomes" id="UP001558652">
    <property type="component" value="Unassembled WGS sequence"/>
</dbReference>
<dbReference type="SUPFAM" id="SSF63707">
    <property type="entry name" value="Ganglioside M2 (gm2) activator"/>
    <property type="match status" value="1"/>
</dbReference>
<gene>
    <name evidence="2" type="ORF">AAG570_004469</name>
</gene>
<keyword evidence="3" id="KW-1185">Reference proteome</keyword>
<reference evidence="2 3" key="1">
    <citation type="submission" date="2024-07" db="EMBL/GenBank/DDBJ databases">
        <title>Chromosome-level genome assembly of the water stick insect Ranatra chinensis (Heteroptera: Nepidae).</title>
        <authorList>
            <person name="Liu X."/>
        </authorList>
    </citation>
    <scope>NUCLEOTIDE SEQUENCE [LARGE SCALE GENOMIC DNA]</scope>
    <source>
        <strain evidence="2">Cailab_2021Rc</strain>
        <tissue evidence="2">Muscle</tissue>
    </source>
</reference>
<keyword evidence="1" id="KW-0732">Signal</keyword>